<accession>A0AAV0TZ96</accession>
<proteinExistence type="predicted"/>
<dbReference type="SUPFAM" id="SSF52540">
    <property type="entry name" value="P-loop containing nucleoside triphosphate hydrolases"/>
    <property type="match status" value="1"/>
</dbReference>
<dbReference type="Gene3D" id="3.40.50.410">
    <property type="entry name" value="von Willebrand factor, type A domain"/>
    <property type="match status" value="1"/>
</dbReference>
<sequence length="1801" mass="201709">MTRKKARRNCVPSNFFRLLVLKQELQGDVKVMKVIVDEVDVLRLCRQLGMSMSGGGDRTKFELGKFDPSEYDADFARFIRDKLVTRVGGCDGHVDSDQAVDEQLEIGCLFGKQVEVKAELDRMGIWSRACDNLITYQDQGVYCLECGTQCAGGRGFVAFSWLRADLFGPKTIRDTPVYVLRFLLSLSSAITCCMSRSDFELLKRVTDARFDSSSMRWQSCSVEFQVKRHMEQRDSICSTGPAKALVPQTVDIKTIQIVSGMFPAIAVESAVPSVTEWVSQDETLSCTNFADWLQEKSVNYAVELVNGDLLPVDVRNCVLAKFGYFPQSGLDESRVRMDGKLAEAVKLVGEHVTHYVNGIYVAMVDVSQMLVAIPYSPNDLEQQAACGQYDHLLDELNRYKVLDELDDQTRTALTIPERLQNSLDLLAEVFERQPAFFEEMLGCIETDNLTAISARYQNSLTGYYQSIRSYWGMVWTRKLKFGPEFRCAMQQHQLKLQNAFLAVLPRVISMLSIAVRKENLQLRAKELQSQSHEERAMIKNAAFEELRAYLLIRVGRQLQSKVAIRRLTPDEAYVDAEWSKEVEKVPTKVMRLYDISSGSLAAMTLLGTAEFDPGFELRKLATSKMNQIIAVLVKDCSTVVQRIQFDVQATRSGEKKGEQYVVRTFPRACSLCSIRTQDRQVAFVFGEYFGTAALCRFNDTFTRIDVMRDIALDTSLSLTAPLVDILLTERSIYAVDIKGHVQSYDVRSRQTSKKTSLGAGEWIGGLLSFADELVVGRAIVQKDHTIRVSFISSDDHRELPAVNISDVVGSAGLGVGCAGDNLYILNAGEGAIHAYKLDVTVRSDAFRIQRFGDGGKVTQRGRGLGTNTADDASEHWLRVFYHVFEKFPVRCLIDQALLPKDSFPLDVGITVSPPLDAQEDDELLVTICRRYFHKVMVDIRRLNKPLFGLDLATSVTCGHAYQTRPVREVLTAIVSFVPVQICRAEDNMLKLLRNGRSVKDTSRTKSVSSLAGSSAAEIAQSLRFGLLSPLVESWSGRCVVVTSMGKQSTGKSYFLNNLTGTTFAIAGSRCTEGVWMSVRFLSSDMLLVVLDFEGLGSFERSEQEDVFLSVLNASVSQLTVFRMDSRFDKDVDSLFSRFQKGVQLLKKEPKLFRGLLYMSVKDVNMNDRQGVVDELSVKLDRVFEANKAQNFLTEMYAGQLVINCTPPFGTTEYYQSMENDVLKRLCHIVSLLDQPLAGFATGKTFLDCFRLVLSKISILDWTSMEKDTEHLLIVDANEKLPGILRTGCCVAHSLVADPSIPSHLKEDVVRVGTREKIVISLENVCQAYPERASMWRSLDDVVSLDDINDESLDFGFDVTMPGGTKCGTIHKALVVHFHRFSSLRGVGGDTSKLVVGDQLAFDAFLVFALRRRIMKVKHYYCNKDVGHMGLHDTSHGNMRSTYFLAKDKDIEVRERKYEVGESGTAEMCNLFCAKMGRGHVHYLSCEGSADEMCVYAGEDASIVEQDQRRHCTDNLYPVPERAMDELLHAKFWSTIGWVDPCNETERALFAMCRFQCNAPEHEEEGKLPSYCVLDAWHQPEVRPEEGDDKFAYVDGHKFECVHAIDSGTFHNVFVLDSSGSMNGQPWQDLLYACNDFAASRLKDGGENDLVSYVTFDHESRIFCEKVPLGESNAMLVPFSGGGTSFEQGLRAANEVLSRNDFKEYKATLIFFSDGRPWDFRLGITLAQHIHSMYAKYDLKAFVVGFGRVNASVLQSVADKMGGEYRLVLDSNALKTEFNRIVAVLCGGEASLALQESRDDGT</sequence>
<reference evidence="2" key="1">
    <citation type="submission" date="2022-12" db="EMBL/GenBank/DDBJ databases">
        <authorList>
            <person name="Webb A."/>
        </authorList>
    </citation>
    <scope>NUCLEOTIDE SEQUENCE</scope>
    <source>
        <strain evidence="2">Hp1</strain>
    </source>
</reference>
<gene>
    <name evidence="2" type="ORF">HBR001_LOCUS4519</name>
</gene>
<dbReference type="InterPro" id="IPR027417">
    <property type="entry name" value="P-loop_NTPase"/>
</dbReference>
<comment type="caution">
    <text evidence="2">The sequence shown here is derived from an EMBL/GenBank/DDBJ whole genome shotgun (WGS) entry which is preliminary data.</text>
</comment>
<dbReference type="InterPro" id="IPR036465">
    <property type="entry name" value="vWFA_dom_sf"/>
</dbReference>
<dbReference type="InterPro" id="IPR002035">
    <property type="entry name" value="VWF_A"/>
</dbReference>
<dbReference type="SUPFAM" id="SSF53300">
    <property type="entry name" value="vWA-like"/>
    <property type="match status" value="1"/>
</dbReference>
<dbReference type="Proteomes" id="UP001162031">
    <property type="component" value="Unassembled WGS sequence"/>
</dbReference>
<dbReference type="InterPro" id="IPR015894">
    <property type="entry name" value="Guanylate-bd_N"/>
</dbReference>
<dbReference type="PANTHER" id="PTHR22796">
    <property type="entry name" value="URG4-RELATED"/>
    <property type="match status" value="1"/>
</dbReference>
<evidence type="ECO:0000259" key="1">
    <source>
        <dbReference type="SMART" id="SM00327"/>
    </source>
</evidence>
<dbReference type="EMBL" id="CANTFL010000981">
    <property type="protein sequence ID" value="CAI5729257.1"/>
    <property type="molecule type" value="Genomic_DNA"/>
</dbReference>
<evidence type="ECO:0000313" key="2">
    <source>
        <dbReference type="EMBL" id="CAI5729257.1"/>
    </source>
</evidence>
<dbReference type="GO" id="GO:0005525">
    <property type="term" value="F:GTP binding"/>
    <property type="evidence" value="ECO:0007669"/>
    <property type="project" value="InterPro"/>
</dbReference>
<dbReference type="PANTHER" id="PTHR22796:SF1">
    <property type="entry name" value="VWFA DOMAIN-CONTAINING PROTEIN"/>
    <property type="match status" value="1"/>
</dbReference>
<name>A0AAV0TZ96_HYABA</name>
<dbReference type="Pfam" id="PF13519">
    <property type="entry name" value="VWA_2"/>
    <property type="match status" value="1"/>
</dbReference>
<dbReference type="GO" id="GO:0003924">
    <property type="term" value="F:GTPase activity"/>
    <property type="evidence" value="ECO:0007669"/>
    <property type="project" value="InterPro"/>
</dbReference>
<dbReference type="SMART" id="SM00327">
    <property type="entry name" value="VWA"/>
    <property type="match status" value="1"/>
</dbReference>
<feature type="domain" description="VWFA" evidence="1">
    <location>
        <begin position="1608"/>
        <end position="1785"/>
    </location>
</feature>
<keyword evidence="3" id="KW-1185">Reference proteome</keyword>
<evidence type="ECO:0000313" key="3">
    <source>
        <dbReference type="Proteomes" id="UP001162031"/>
    </source>
</evidence>
<protein>
    <recommendedName>
        <fullName evidence="1">VWFA domain-containing protein</fullName>
    </recommendedName>
</protein>
<dbReference type="CDD" id="cd00198">
    <property type="entry name" value="vWFA"/>
    <property type="match status" value="1"/>
</dbReference>
<dbReference type="Gene3D" id="3.40.50.300">
    <property type="entry name" value="P-loop containing nucleotide triphosphate hydrolases"/>
    <property type="match status" value="1"/>
</dbReference>
<organism evidence="2 3">
    <name type="scientific">Hyaloperonospora brassicae</name>
    <name type="common">Brassica downy mildew</name>
    <name type="synonym">Peronospora brassicae</name>
    <dbReference type="NCBI Taxonomy" id="162125"/>
    <lineage>
        <taxon>Eukaryota</taxon>
        <taxon>Sar</taxon>
        <taxon>Stramenopiles</taxon>
        <taxon>Oomycota</taxon>
        <taxon>Peronosporomycetes</taxon>
        <taxon>Peronosporales</taxon>
        <taxon>Peronosporaceae</taxon>
        <taxon>Hyaloperonospora</taxon>
    </lineage>
</organism>
<dbReference type="Pfam" id="PF02263">
    <property type="entry name" value="GBP"/>
    <property type="match status" value="1"/>
</dbReference>